<dbReference type="AlphaFoldDB" id="A0A316GBU0"/>
<dbReference type="PANTHER" id="PTHR45458:SF1">
    <property type="entry name" value="SHORT CHAIN DEHYDROGENASE"/>
    <property type="match status" value="1"/>
</dbReference>
<dbReference type="InterPro" id="IPR036291">
    <property type="entry name" value="NAD(P)-bd_dom_sf"/>
</dbReference>
<reference evidence="1 2" key="1">
    <citation type="submission" date="2018-05" db="EMBL/GenBank/DDBJ databases">
        <title>Genomic Encyclopedia of Type Strains, Phase IV (KMG-IV): sequencing the most valuable type-strain genomes for metagenomic binning, comparative biology and taxonomic classification.</title>
        <authorList>
            <person name="Goeker M."/>
        </authorList>
    </citation>
    <scope>NUCLEOTIDE SEQUENCE [LARGE SCALE GENOMIC DNA]</scope>
    <source>
        <strain evidence="1 2">DSM 103371</strain>
    </source>
</reference>
<dbReference type="Gene3D" id="3.40.50.720">
    <property type="entry name" value="NAD(P)-binding Rossmann-like Domain"/>
    <property type="match status" value="1"/>
</dbReference>
<organism evidence="1 2">
    <name type="scientific">Silicimonas algicola</name>
    <dbReference type="NCBI Taxonomy" id="1826607"/>
    <lineage>
        <taxon>Bacteria</taxon>
        <taxon>Pseudomonadati</taxon>
        <taxon>Pseudomonadota</taxon>
        <taxon>Alphaproteobacteria</taxon>
        <taxon>Rhodobacterales</taxon>
        <taxon>Paracoccaceae</taxon>
    </lineage>
</organism>
<dbReference type="PRINTS" id="PR00081">
    <property type="entry name" value="GDHRDH"/>
</dbReference>
<dbReference type="EMBL" id="QGGV01000001">
    <property type="protein sequence ID" value="PWK58378.1"/>
    <property type="molecule type" value="Genomic_DNA"/>
</dbReference>
<protein>
    <submittedName>
        <fullName evidence="1">NAD(P)-dependent dehydrogenase (Short-subunit alcohol dehydrogenase family)</fullName>
    </submittedName>
</protein>
<dbReference type="SUPFAM" id="SSF51735">
    <property type="entry name" value="NAD(P)-binding Rossmann-fold domains"/>
    <property type="match status" value="1"/>
</dbReference>
<evidence type="ECO:0000313" key="1">
    <source>
        <dbReference type="EMBL" id="PWK58378.1"/>
    </source>
</evidence>
<gene>
    <name evidence="1" type="ORF">C8D95_101191</name>
</gene>
<accession>A0A316GBU0</accession>
<dbReference type="Proteomes" id="UP000245390">
    <property type="component" value="Unassembled WGS sequence"/>
</dbReference>
<sequence length="224" mass="23703">MPGMERALVIGSSGGIGSALVAALRERRVDVVGLSRRDDGLEITDESSVAQLLGALDPPFDLVITATGALVVDGAEPEKALREITAEGLLGQFRVNTLGPALVLKHAVRLLPRNQHSVFAALSARVGSIGDNRLGGWHSYRASKSALNQLVHGASIELARTHKHAIAVCLHPGTVATPFTADYAGHHRTVTPEEAAGKLLNVVESLEPSDNGGFFDYAGRRIPW</sequence>
<keyword evidence="2" id="KW-1185">Reference proteome</keyword>
<name>A0A316GBU0_9RHOB</name>
<comment type="caution">
    <text evidence="1">The sequence shown here is derived from an EMBL/GenBank/DDBJ whole genome shotgun (WGS) entry which is preliminary data.</text>
</comment>
<dbReference type="InterPro" id="IPR002347">
    <property type="entry name" value="SDR_fam"/>
</dbReference>
<proteinExistence type="predicted"/>
<dbReference type="Pfam" id="PF13561">
    <property type="entry name" value="adh_short_C2"/>
    <property type="match status" value="1"/>
</dbReference>
<dbReference type="GO" id="GO:0016616">
    <property type="term" value="F:oxidoreductase activity, acting on the CH-OH group of donors, NAD or NADP as acceptor"/>
    <property type="evidence" value="ECO:0007669"/>
    <property type="project" value="TreeGrafter"/>
</dbReference>
<dbReference type="PANTHER" id="PTHR45458">
    <property type="entry name" value="SHORT-CHAIN DEHYDROGENASE/REDUCTASE SDR"/>
    <property type="match status" value="1"/>
</dbReference>
<dbReference type="InterPro" id="IPR052184">
    <property type="entry name" value="SDR_enzymes"/>
</dbReference>
<evidence type="ECO:0000313" key="2">
    <source>
        <dbReference type="Proteomes" id="UP000245390"/>
    </source>
</evidence>